<dbReference type="EMBL" id="MKZO01000031">
    <property type="protein sequence ID" value="OLS61493.1"/>
    <property type="molecule type" value="Genomic_DNA"/>
</dbReference>
<feature type="compositionally biased region" description="Basic and acidic residues" evidence="1">
    <location>
        <begin position="111"/>
        <end position="120"/>
    </location>
</feature>
<reference evidence="2 3" key="1">
    <citation type="submission" date="2016-10" db="EMBL/GenBank/DDBJ databases">
        <title>Genome Sequence of Pseudomonas putida GM4FR.</title>
        <authorList>
            <person name="Poehlein A."/>
            <person name="Wemheuer F."/>
            <person name="Hollensteiner J."/>
            <person name="Wemheuer B."/>
        </authorList>
    </citation>
    <scope>NUCLEOTIDE SEQUENCE [LARGE SCALE GENOMIC DNA]</scope>
    <source>
        <strain evidence="2 3">GM4FR</strain>
    </source>
</reference>
<sequence>MNDYDIDTTGFELGSPTYIETLKHQSGMLCAEIHRLQLELAHTKELVKTLVEINQELNDRITAEYRRANAAYVDYVNLYNYARWSYGIDLARDDEERERARRLNERLKDKVRASIDEPMRRPSLPRPHGLMPDS</sequence>
<evidence type="ECO:0000313" key="2">
    <source>
        <dbReference type="EMBL" id="OLS61493.1"/>
    </source>
</evidence>
<evidence type="ECO:0000256" key="1">
    <source>
        <dbReference type="SAM" id="MobiDB-lite"/>
    </source>
</evidence>
<evidence type="ECO:0000313" key="3">
    <source>
        <dbReference type="Proteomes" id="UP000186736"/>
    </source>
</evidence>
<name>A0A1Q9R264_PSEPU</name>
<accession>A0A1Q9R264</accession>
<dbReference type="RefSeq" id="WP_075804343.1">
    <property type="nucleotide sequence ID" value="NZ_MKZO01000031.1"/>
</dbReference>
<gene>
    <name evidence="2" type="ORF">PSEMO_35600</name>
</gene>
<protein>
    <submittedName>
        <fullName evidence="2">Uncharacterized protein</fullName>
    </submittedName>
</protein>
<dbReference type="AlphaFoldDB" id="A0A1Q9R264"/>
<organism evidence="2 3">
    <name type="scientific">Pseudomonas putida</name>
    <name type="common">Arthrobacter siderocapsulatus</name>
    <dbReference type="NCBI Taxonomy" id="303"/>
    <lineage>
        <taxon>Bacteria</taxon>
        <taxon>Pseudomonadati</taxon>
        <taxon>Pseudomonadota</taxon>
        <taxon>Gammaproteobacteria</taxon>
        <taxon>Pseudomonadales</taxon>
        <taxon>Pseudomonadaceae</taxon>
        <taxon>Pseudomonas</taxon>
    </lineage>
</organism>
<feature type="region of interest" description="Disordered" evidence="1">
    <location>
        <begin position="111"/>
        <end position="134"/>
    </location>
</feature>
<comment type="caution">
    <text evidence="2">The sequence shown here is derived from an EMBL/GenBank/DDBJ whole genome shotgun (WGS) entry which is preliminary data.</text>
</comment>
<dbReference type="Proteomes" id="UP000186736">
    <property type="component" value="Unassembled WGS sequence"/>
</dbReference>
<proteinExistence type="predicted"/>
<dbReference type="OrthoDB" id="6904890at2"/>